<dbReference type="InterPro" id="IPR054384">
    <property type="entry name" value="SecDF_P1_head"/>
</dbReference>
<keyword evidence="3" id="KW-1185">Reference proteome</keyword>
<reference evidence="2 3" key="1">
    <citation type="submission" date="2022-09" db="EMBL/GenBank/DDBJ databases">
        <title>Interaction between co-microsymbionts with complementary sets of symbiotic genes in legume-rhizobium systems.</title>
        <authorList>
            <person name="Safronova V."/>
            <person name="Sazanova A."/>
            <person name="Afonin A."/>
            <person name="Chirak E."/>
        </authorList>
    </citation>
    <scope>NUCLEOTIDE SEQUENCE [LARGE SCALE GENOMIC DNA]</scope>
    <source>
        <strain evidence="2 3">A18/4-1</strain>
    </source>
</reference>
<organism evidence="2 3">
    <name type="scientific">Devosia neptuniae</name>
    <dbReference type="NCBI Taxonomy" id="191302"/>
    <lineage>
        <taxon>Bacteria</taxon>
        <taxon>Pseudomonadati</taxon>
        <taxon>Pseudomonadota</taxon>
        <taxon>Alphaproteobacteria</taxon>
        <taxon>Hyphomicrobiales</taxon>
        <taxon>Devosiaceae</taxon>
        <taxon>Devosia</taxon>
    </lineage>
</organism>
<protein>
    <recommendedName>
        <fullName evidence="1">SecDF P1 head subdomain domain-containing protein</fullName>
    </recommendedName>
</protein>
<evidence type="ECO:0000259" key="1">
    <source>
        <dbReference type="Pfam" id="PF22599"/>
    </source>
</evidence>
<dbReference type="Pfam" id="PF22599">
    <property type="entry name" value="SecDF_P1_head"/>
    <property type="match status" value="1"/>
</dbReference>
<dbReference type="RefSeq" id="WP_262165979.1">
    <property type="nucleotide sequence ID" value="NZ_CP104965.1"/>
</dbReference>
<gene>
    <name evidence="2" type="ORF">N8A98_13235</name>
</gene>
<dbReference type="Gene3D" id="3.30.1360.200">
    <property type="match status" value="1"/>
</dbReference>
<evidence type="ECO:0000313" key="2">
    <source>
        <dbReference type="EMBL" id="UXN68240.1"/>
    </source>
</evidence>
<dbReference type="EMBL" id="CP104965">
    <property type="protein sequence ID" value="UXN68240.1"/>
    <property type="molecule type" value="Genomic_DNA"/>
</dbReference>
<dbReference type="Proteomes" id="UP001061862">
    <property type="component" value="Chromosome"/>
</dbReference>
<feature type="domain" description="SecDF P1 head subdomain" evidence="1">
    <location>
        <begin position="31"/>
        <end position="109"/>
    </location>
</feature>
<name>A0ABY6C7M8_9HYPH</name>
<evidence type="ECO:0000313" key="3">
    <source>
        <dbReference type="Proteomes" id="UP001061862"/>
    </source>
</evidence>
<accession>A0ABY6C7M8</accession>
<proteinExistence type="predicted"/>
<sequence length="125" mass="13653">MFRYILLIAIAFVVTLAPAIAKPIRLMVEFAKVVTDPLSGFDNLQIELTPASQQAIAEFTTEHVGKTIDVSIDGKIINSPTIQSPILGTSIMLSGPYSVHELQLMANQLTDKTSTVEIDLAKKQR</sequence>